<reference evidence="1" key="1">
    <citation type="submission" date="2014-11" db="EMBL/GenBank/DDBJ databases">
        <authorList>
            <person name="Amaro Gonzalez C."/>
        </authorList>
    </citation>
    <scope>NUCLEOTIDE SEQUENCE</scope>
</reference>
<dbReference type="AlphaFoldDB" id="A0A0E9UUR0"/>
<dbReference type="EMBL" id="GBXM01039652">
    <property type="protein sequence ID" value="JAH68925.1"/>
    <property type="molecule type" value="Transcribed_RNA"/>
</dbReference>
<evidence type="ECO:0000313" key="1">
    <source>
        <dbReference type="EMBL" id="JAH68925.1"/>
    </source>
</evidence>
<accession>A0A0E9UUR0</accession>
<organism evidence="1">
    <name type="scientific">Anguilla anguilla</name>
    <name type="common">European freshwater eel</name>
    <name type="synonym">Muraena anguilla</name>
    <dbReference type="NCBI Taxonomy" id="7936"/>
    <lineage>
        <taxon>Eukaryota</taxon>
        <taxon>Metazoa</taxon>
        <taxon>Chordata</taxon>
        <taxon>Craniata</taxon>
        <taxon>Vertebrata</taxon>
        <taxon>Euteleostomi</taxon>
        <taxon>Actinopterygii</taxon>
        <taxon>Neopterygii</taxon>
        <taxon>Teleostei</taxon>
        <taxon>Anguilliformes</taxon>
        <taxon>Anguillidae</taxon>
        <taxon>Anguilla</taxon>
    </lineage>
</organism>
<protein>
    <submittedName>
        <fullName evidence="1">Uncharacterized protein</fullName>
    </submittedName>
</protein>
<sequence length="47" mass="5198">MGTSVQFRNSWPITEWELQRSSLAGPYISSPGVSLLFKNEAELILGS</sequence>
<proteinExistence type="predicted"/>
<name>A0A0E9UUR0_ANGAN</name>
<reference evidence="1" key="2">
    <citation type="journal article" date="2015" name="Fish Shellfish Immunol.">
        <title>Early steps in the European eel (Anguilla anguilla)-Vibrio vulnificus interaction in the gills: Role of the RtxA13 toxin.</title>
        <authorList>
            <person name="Callol A."/>
            <person name="Pajuelo D."/>
            <person name="Ebbesson L."/>
            <person name="Teles M."/>
            <person name="MacKenzie S."/>
            <person name="Amaro C."/>
        </authorList>
    </citation>
    <scope>NUCLEOTIDE SEQUENCE</scope>
</reference>